<dbReference type="PANTHER" id="PTHR48100">
    <property type="entry name" value="BROAD-SPECIFICITY PHOSPHATASE YOR283W-RELATED"/>
    <property type="match status" value="1"/>
</dbReference>
<dbReference type="InterPro" id="IPR050275">
    <property type="entry name" value="PGM_Phosphatase"/>
</dbReference>
<accession>A0AAD1XQP0</accession>
<sequence>MRGKFEGFGWVVGLRRSIGMPKIEKIWRNVDGRRSNVVLIRHANTAFNVAYDKIIETAGFGPQILELFHDESYRDASLSEIGIKECQYASQHAHQLDIDLVLMSPMRRTLQTAYYLLRSHPNRKQIKYIVHPSLRELLYGYSGMTRNWGHQLNMEYQYYFPNLDTSLMENQDGTYNELFFCQDVQPKLSQQFVGKSQQQIECIIMKAERANFPGNAEELECAINRSLKVKKYISDYLITRDFSLNYKKVLVVTHSLLLQTWISDWTKIERPYKEFPKGTKWAKNCEFVLDPEFD</sequence>
<dbReference type="InterPro" id="IPR013078">
    <property type="entry name" value="His_Pase_superF_clade-1"/>
</dbReference>
<dbReference type="EMBL" id="CAMPGE010018340">
    <property type="protein sequence ID" value="CAI2376765.1"/>
    <property type="molecule type" value="Genomic_DNA"/>
</dbReference>
<evidence type="ECO:0000313" key="2">
    <source>
        <dbReference type="Proteomes" id="UP001295684"/>
    </source>
</evidence>
<proteinExistence type="predicted"/>
<dbReference type="GO" id="GO:0005737">
    <property type="term" value="C:cytoplasm"/>
    <property type="evidence" value="ECO:0007669"/>
    <property type="project" value="TreeGrafter"/>
</dbReference>
<dbReference type="InterPro" id="IPR029033">
    <property type="entry name" value="His_PPase_superfam"/>
</dbReference>
<dbReference type="AlphaFoldDB" id="A0AAD1XQP0"/>
<organism evidence="1 2">
    <name type="scientific">Euplotes crassus</name>
    <dbReference type="NCBI Taxonomy" id="5936"/>
    <lineage>
        <taxon>Eukaryota</taxon>
        <taxon>Sar</taxon>
        <taxon>Alveolata</taxon>
        <taxon>Ciliophora</taxon>
        <taxon>Intramacronucleata</taxon>
        <taxon>Spirotrichea</taxon>
        <taxon>Hypotrichia</taxon>
        <taxon>Euplotida</taxon>
        <taxon>Euplotidae</taxon>
        <taxon>Moneuplotes</taxon>
    </lineage>
</organism>
<dbReference type="Proteomes" id="UP001295684">
    <property type="component" value="Unassembled WGS sequence"/>
</dbReference>
<dbReference type="CDD" id="cd07067">
    <property type="entry name" value="HP_PGM_like"/>
    <property type="match status" value="1"/>
</dbReference>
<dbReference type="PANTHER" id="PTHR48100:SF1">
    <property type="entry name" value="HISTIDINE PHOSPHATASE FAMILY PROTEIN-RELATED"/>
    <property type="match status" value="1"/>
</dbReference>
<keyword evidence="2" id="KW-1185">Reference proteome</keyword>
<dbReference type="GO" id="GO:0016791">
    <property type="term" value="F:phosphatase activity"/>
    <property type="evidence" value="ECO:0007669"/>
    <property type="project" value="TreeGrafter"/>
</dbReference>
<name>A0AAD1XQP0_EUPCR</name>
<reference evidence="1" key="1">
    <citation type="submission" date="2023-07" db="EMBL/GenBank/DDBJ databases">
        <authorList>
            <consortium name="AG Swart"/>
            <person name="Singh M."/>
            <person name="Singh A."/>
            <person name="Seah K."/>
            <person name="Emmerich C."/>
        </authorList>
    </citation>
    <scope>NUCLEOTIDE SEQUENCE</scope>
    <source>
        <strain evidence="1">DP1</strain>
    </source>
</reference>
<dbReference type="Gene3D" id="3.40.50.1240">
    <property type="entry name" value="Phosphoglycerate mutase-like"/>
    <property type="match status" value="1"/>
</dbReference>
<protein>
    <submittedName>
        <fullName evidence="1">Uncharacterized protein</fullName>
    </submittedName>
</protein>
<dbReference type="SUPFAM" id="SSF53254">
    <property type="entry name" value="Phosphoglycerate mutase-like"/>
    <property type="match status" value="1"/>
</dbReference>
<comment type="caution">
    <text evidence="1">The sequence shown here is derived from an EMBL/GenBank/DDBJ whole genome shotgun (WGS) entry which is preliminary data.</text>
</comment>
<dbReference type="Pfam" id="PF00300">
    <property type="entry name" value="His_Phos_1"/>
    <property type="match status" value="1"/>
</dbReference>
<gene>
    <name evidence="1" type="ORF">ECRASSUSDP1_LOCUS18140</name>
</gene>
<evidence type="ECO:0000313" key="1">
    <source>
        <dbReference type="EMBL" id="CAI2376765.1"/>
    </source>
</evidence>